<dbReference type="HOGENOM" id="CLU_1515696_0_0_9"/>
<dbReference type="OrthoDB" id="9946552at2"/>
<reference evidence="2 3" key="2">
    <citation type="submission" date="2012-02" db="EMBL/GenBank/DDBJ databases">
        <title>Improved High-Quality Draft sequence of Eubacterium cellulosolvens 6.</title>
        <authorList>
            <consortium name="US DOE Joint Genome Institute"/>
            <person name="Lucas S."/>
            <person name="Han J."/>
            <person name="Lapidus A."/>
            <person name="Cheng J.-F."/>
            <person name="Goodwin L."/>
            <person name="Pitluck S."/>
            <person name="Peters L."/>
            <person name="Mikhailova N."/>
            <person name="Gu W."/>
            <person name="Detter J.C."/>
            <person name="Han C."/>
            <person name="Tapia R."/>
            <person name="Land M."/>
            <person name="Hauser L."/>
            <person name="Kyrpides N."/>
            <person name="Ivanova N."/>
            <person name="Pagani I."/>
            <person name="Johnson E."/>
            <person name="Mukhopadhyay B."/>
            <person name="Anderson I."/>
            <person name="Woyke T."/>
        </authorList>
    </citation>
    <scope>NUCLEOTIDE SEQUENCE [LARGE SCALE GENOMIC DNA]</scope>
    <source>
        <strain evidence="2 3">6</strain>
    </source>
</reference>
<proteinExistence type="predicted"/>
<gene>
    <name evidence="2" type="ORF">EubceDRAFT1_1610</name>
</gene>
<dbReference type="STRING" id="633697.EubceDRAFT1_1610"/>
<sequence>MTKENLILMLAGVLCIGLIGCGTTSAEVSSKPRPTSAKPTSSESKKKPMGHYETKTVIDQMAWPEIVVDQKGYTETVQTGTQTVVDEEAWDDYTLRDYGVCSCGAEFDSADAVNTHMYENDREEPHSSCTISFRWDVEHHPAVTHEEPVYEDVCHPPVTHTVVHSAKTHTEKIWVEE</sequence>
<feature type="region of interest" description="Disordered" evidence="1">
    <location>
        <begin position="25"/>
        <end position="51"/>
    </location>
</feature>
<reference evidence="2 3" key="1">
    <citation type="submission" date="2010-08" db="EMBL/GenBank/DDBJ databases">
        <authorList>
            <consortium name="US DOE Joint Genome Institute (JGI-PGF)"/>
            <person name="Lucas S."/>
            <person name="Copeland A."/>
            <person name="Lapidus A."/>
            <person name="Cheng J.-F."/>
            <person name="Bruce D."/>
            <person name="Goodwin L."/>
            <person name="Pitluck S."/>
            <person name="Land M.L."/>
            <person name="Hauser L."/>
            <person name="Chang Y.-J."/>
            <person name="Anderson I.J."/>
            <person name="Johnson E."/>
            <person name="Mulhopadhyay B."/>
            <person name="Kyrpides N."/>
            <person name="Woyke T.J."/>
        </authorList>
    </citation>
    <scope>NUCLEOTIDE SEQUENCE [LARGE SCALE GENOMIC DNA]</scope>
    <source>
        <strain evidence="2 3">6</strain>
    </source>
</reference>
<keyword evidence="3" id="KW-1185">Reference proteome</keyword>
<evidence type="ECO:0008006" key="4">
    <source>
        <dbReference type="Google" id="ProtNLM"/>
    </source>
</evidence>
<organism evidence="2 3">
    <name type="scientific">Eubacterium cellulosolvens (strain ATCC 43171 / JCM 9499 / 6)</name>
    <name type="common">Cillobacterium cellulosolvens</name>
    <dbReference type="NCBI Taxonomy" id="633697"/>
    <lineage>
        <taxon>Bacteria</taxon>
        <taxon>Bacillati</taxon>
        <taxon>Bacillota</taxon>
        <taxon>Clostridia</taxon>
        <taxon>Eubacteriales</taxon>
        <taxon>Eubacteriaceae</taxon>
        <taxon>Eubacterium</taxon>
    </lineage>
</organism>
<evidence type="ECO:0000313" key="3">
    <source>
        <dbReference type="Proteomes" id="UP000005753"/>
    </source>
</evidence>
<dbReference type="Proteomes" id="UP000005753">
    <property type="component" value="Chromosome"/>
</dbReference>
<evidence type="ECO:0000256" key="1">
    <source>
        <dbReference type="SAM" id="MobiDB-lite"/>
    </source>
</evidence>
<name>I5AUC6_EUBC6</name>
<evidence type="ECO:0000313" key="2">
    <source>
        <dbReference type="EMBL" id="EIM57399.1"/>
    </source>
</evidence>
<dbReference type="EMBL" id="CM001487">
    <property type="protein sequence ID" value="EIM57399.1"/>
    <property type="molecule type" value="Genomic_DNA"/>
</dbReference>
<dbReference type="AlphaFoldDB" id="I5AUC6"/>
<protein>
    <recommendedName>
        <fullName evidence="4">C2H2-type domain-containing protein</fullName>
    </recommendedName>
</protein>
<accession>I5AUC6</accession>
<dbReference type="PROSITE" id="PS51257">
    <property type="entry name" value="PROKAR_LIPOPROTEIN"/>
    <property type="match status" value="1"/>
</dbReference>